<dbReference type="AlphaFoldDB" id="A0A840DL03"/>
<feature type="transmembrane region" description="Helical" evidence="9">
    <location>
        <begin position="283"/>
        <end position="304"/>
    </location>
</feature>
<evidence type="ECO:0000313" key="11">
    <source>
        <dbReference type="EMBL" id="MBB4072385.1"/>
    </source>
</evidence>
<name>A0A840DL03_9BACL</name>
<keyword evidence="3" id="KW-0050">Antiport</keyword>
<feature type="transmembrane region" description="Helical" evidence="9">
    <location>
        <begin position="405"/>
        <end position="424"/>
    </location>
</feature>
<feature type="transmembrane region" description="Helical" evidence="9">
    <location>
        <begin position="70"/>
        <end position="87"/>
    </location>
</feature>
<keyword evidence="2" id="KW-0813">Transport</keyword>
<feature type="transmembrane region" description="Helical" evidence="9">
    <location>
        <begin position="40"/>
        <end position="58"/>
    </location>
</feature>
<feature type="transmembrane region" description="Helical" evidence="9">
    <location>
        <begin position="333"/>
        <end position="358"/>
    </location>
</feature>
<dbReference type="GO" id="GO:0005886">
    <property type="term" value="C:plasma membrane"/>
    <property type="evidence" value="ECO:0007669"/>
    <property type="project" value="UniProtKB-SubCell"/>
</dbReference>
<feature type="transmembrane region" description="Helical" evidence="9">
    <location>
        <begin position="107"/>
        <end position="132"/>
    </location>
</feature>
<evidence type="ECO:0000259" key="10">
    <source>
        <dbReference type="Pfam" id="PF03553"/>
    </source>
</evidence>
<evidence type="ECO:0000256" key="9">
    <source>
        <dbReference type="SAM" id="Phobius"/>
    </source>
</evidence>
<comment type="similarity">
    <text evidence="8">Belongs to the NhaC Na(+)/H(+) (TC 2.A.35) antiporter family.</text>
</comment>
<feature type="transmembrane region" description="Helical" evidence="9">
    <location>
        <begin position="245"/>
        <end position="262"/>
    </location>
</feature>
<feature type="transmembrane region" description="Helical" evidence="9">
    <location>
        <begin position="12"/>
        <end position="34"/>
    </location>
</feature>
<gene>
    <name evidence="11" type="ORF">GGR02_000131</name>
</gene>
<protein>
    <submittedName>
        <fullName evidence="11">NhaC family Na+:H+ antiporter</fullName>
    </submittedName>
</protein>
<feature type="transmembrane region" description="Helical" evidence="9">
    <location>
        <begin position="219"/>
        <end position="239"/>
    </location>
</feature>
<feature type="domain" description="Na+/H+ antiporter NhaC-like C-terminal" evidence="10">
    <location>
        <begin position="158"/>
        <end position="423"/>
    </location>
</feature>
<feature type="transmembrane region" description="Helical" evidence="9">
    <location>
        <begin position="189"/>
        <end position="207"/>
    </location>
</feature>
<organism evidence="11 12">
    <name type="scientific">Anoxybacteroides voinovskiense</name>
    <dbReference type="NCBI Taxonomy" id="230470"/>
    <lineage>
        <taxon>Bacteria</taxon>
        <taxon>Bacillati</taxon>
        <taxon>Bacillota</taxon>
        <taxon>Bacilli</taxon>
        <taxon>Bacillales</taxon>
        <taxon>Anoxybacillaceae</taxon>
        <taxon>Anoxybacteroides</taxon>
    </lineage>
</organism>
<evidence type="ECO:0000256" key="8">
    <source>
        <dbReference type="ARBA" id="ARBA00038435"/>
    </source>
</evidence>
<keyword evidence="5 9" id="KW-0812">Transmembrane</keyword>
<dbReference type="Proteomes" id="UP000559598">
    <property type="component" value="Unassembled WGS sequence"/>
</dbReference>
<proteinExistence type="inferred from homology"/>
<comment type="caution">
    <text evidence="11">The sequence shown here is derived from an EMBL/GenBank/DDBJ whole genome shotgun (WGS) entry which is preliminary data.</text>
</comment>
<keyword evidence="12" id="KW-1185">Reference proteome</keyword>
<feature type="transmembrane region" description="Helical" evidence="9">
    <location>
        <begin position="379"/>
        <end position="399"/>
    </location>
</feature>
<evidence type="ECO:0000256" key="3">
    <source>
        <dbReference type="ARBA" id="ARBA00022449"/>
    </source>
</evidence>
<reference evidence="11 12" key="1">
    <citation type="submission" date="2020-08" db="EMBL/GenBank/DDBJ databases">
        <title>Genomic Encyclopedia of Type Strains, Phase IV (KMG-IV): sequencing the most valuable type-strain genomes for metagenomic binning, comparative biology and taxonomic classification.</title>
        <authorList>
            <person name="Goeker M."/>
        </authorList>
    </citation>
    <scope>NUCLEOTIDE SEQUENCE [LARGE SCALE GENOMIC DNA]</scope>
    <source>
        <strain evidence="11 12">DSM 17075</strain>
    </source>
</reference>
<dbReference type="Pfam" id="PF03553">
    <property type="entry name" value="Na_H_antiporter"/>
    <property type="match status" value="1"/>
</dbReference>
<evidence type="ECO:0000256" key="6">
    <source>
        <dbReference type="ARBA" id="ARBA00022989"/>
    </source>
</evidence>
<evidence type="ECO:0000256" key="7">
    <source>
        <dbReference type="ARBA" id="ARBA00023136"/>
    </source>
</evidence>
<evidence type="ECO:0000256" key="5">
    <source>
        <dbReference type="ARBA" id="ARBA00022692"/>
    </source>
</evidence>
<keyword evidence="6 9" id="KW-1133">Transmembrane helix</keyword>
<evidence type="ECO:0000313" key="12">
    <source>
        <dbReference type="Proteomes" id="UP000559598"/>
    </source>
</evidence>
<dbReference type="PANTHER" id="PTHR33451">
    <property type="entry name" value="MALATE-2H(+)/NA(+)-LACTATE ANTIPORTER"/>
    <property type="match status" value="1"/>
</dbReference>
<accession>A0A840DL03</accession>
<evidence type="ECO:0000256" key="1">
    <source>
        <dbReference type="ARBA" id="ARBA00004651"/>
    </source>
</evidence>
<dbReference type="PANTHER" id="PTHR33451:SF3">
    <property type="entry name" value="MALATE-2H(+)_NA(+)-LACTATE ANTIPORTER"/>
    <property type="match status" value="1"/>
</dbReference>
<dbReference type="InterPro" id="IPR052180">
    <property type="entry name" value="NhaC_Na-H+_Antiporter"/>
</dbReference>
<sequence length="443" mass="49189">MVAVFFSYKEMFVLLAVTLFGIFSAVFFHIPLFIGFFPGLFALAALCVHKGISFRALLRMGGRGALQTKEVVIILLLVSMLLPMWEISGTMDQMVALFLHFLSPKHFFLLSFLFMMVMSLLLGTAVGSLSALGIPLMSVAMSLHLPLPVVAGALVSGAFVGDRTSVFSSAYQLLVHTVETPVYHQLRKLLPTTVLAVCFSACFYFFLDLHVSTRATLHLAPLHVDTIALLPPVVLLLLVCFRIKMKHAFFASIICAIVLAYWRGTSMVLLSSHLWNGSEQLGGGVRSVLFLLLFIALAGVYNGILEELQVVQPFLDRWLASKKSLMSYTWRTMVASLAIAAVACNQTLPIILTGRSFFSHWQKQYSREELARVMADSTMIFPGLIPWSILAVMCSAITGVSTISYIPYAVFLWSLPLMTLLFSASKQFFLKRPSARLFFLRLL</sequence>
<dbReference type="RefSeq" id="WP_183182821.1">
    <property type="nucleotide sequence ID" value="NZ_BMNP01000002.1"/>
</dbReference>
<comment type="subcellular location">
    <subcellularLocation>
        <location evidence="1">Cell membrane</location>
        <topology evidence="1">Multi-pass membrane protein</topology>
    </subcellularLocation>
</comment>
<dbReference type="InterPro" id="IPR018461">
    <property type="entry name" value="Na/H_Antiport_NhaC-like_C"/>
</dbReference>
<keyword evidence="7 9" id="KW-0472">Membrane</keyword>
<keyword evidence="4" id="KW-1003">Cell membrane</keyword>
<evidence type="ECO:0000256" key="4">
    <source>
        <dbReference type="ARBA" id="ARBA00022475"/>
    </source>
</evidence>
<evidence type="ECO:0000256" key="2">
    <source>
        <dbReference type="ARBA" id="ARBA00022448"/>
    </source>
</evidence>
<dbReference type="EMBL" id="JACIDE010000001">
    <property type="protein sequence ID" value="MBB4072385.1"/>
    <property type="molecule type" value="Genomic_DNA"/>
</dbReference>
<dbReference type="GO" id="GO:0015297">
    <property type="term" value="F:antiporter activity"/>
    <property type="evidence" value="ECO:0007669"/>
    <property type="project" value="UniProtKB-KW"/>
</dbReference>